<keyword evidence="2" id="KW-1185">Reference proteome</keyword>
<reference evidence="1 2" key="1">
    <citation type="submission" date="2024-09" db="EMBL/GenBank/DDBJ databases">
        <authorList>
            <person name="Lee S.D."/>
        </authorList>
    </citation>
    <scope>NUCLEOTIDE SEQUENCE [LARGE SCALE GENOMIC DNA]</scope>
    <source>
        <strain evidence="1 2">N8-3</strain>
    </source>
</reference>
<proteinExistence type="predicted"/>
<organism evidence="1 2">
    <name type="scientific">Streptacidiphilus cavernicola</name>
    <dbReference type="NCBI Taxonomy" id="3342716"/>
    <lineage>
        <taxon>Bacteria</taxon>
        <taxon>Bacillati</taxon>
        <taxon>Actinomycetota</taxon>
        <taxon>Actinomycetes</taxon>
        <taxon>Kitasatosporales</taxon>
        <taxon>Streptomycetaceae</taxon>
        <taxon>Streptacidiphilus</taxon>
    </lineage>
</organism>
<evidence type="ECO:0000313" key="1">
    <source>
        <dbReference type="EMBL" id="MFC1420070.1"/>
    </source>
</evidence>
<dbReference type="RefSeq" id="WP_380540595.1">
    <property type="nucleotide sequence ID" value="NZ_JBHFAB010000023.1"/>
</dbReference>
<dbReference type="Proteomes" id="UP001592531">
    <property type="component" value="Unassembled WGS sequence"/>
</dbReference>
<gene>
    <name evidence="1" type="ORF">ACEZDE_26030</name>
</gene>
<evidence type="ECO:0000313" key="2">
    <source>
        <dbReference type="Proteomes" id="UP001592531"/>
    </source>
</evidence>
<name>A0ABV6W244_9ACTN</name>
<dbReference type="EMBL" id="JBHFAB010000023">
    <property type="protein sequence ID" value="MFC1420070.1"/>
    <property type="molecule type" value="Genomic_DNA"/>
</dbReference>
<protein>
    <submittedName>
        <fullName evidence="1">Uncharacterized protein</fullName>
    </submittedName>
</protein>
<comment type="caution">
    <text evidence="1">The sequence shown here is derived from an EMBL/GenBank/DDBJ whole genome shotgun (WGS) entry which is preliminary data.</text>
</comment>
<accession>A0ABV6W244</accession>
<sequence>MPTPDLLHLISRAERGVLSPGEATLLRAGVQRLALERQVFRAELIRRHDEIVRLAAAPRPQPVPCPLWQAPFATTKDPS</sequence>